<comment type="caution">
    <text evidence="1">The sequence shown here is derived from an EMBL/GenBank/DDBJ whole genome shotgun (WGS) entry which is preliminary data.</text>
</comment>
<protein>
    <submittedName>
        <fullName evidence="1">YvrJ family protein</fullName>
    </submittedName>
</protein>
<dbReference type="AlphaFoldDB" id="A0A5D4K7S8"/>
<sequence length="46" mass="5321">MEQSISFISEVGFPIVVTMYLLHRIETKLEAVIDSIRTLPQEMKNL</sequence>
<gene>
    <name evidence="1" type="ORF">FZC79_18625</name>
</gene>
<evidence type="ECO:0000313" key="2">
    <source>
        <dbReference type="Proteomes" id="UP000323317"/>
    </source>
</evidence>
<reference evidence="1 2" key="1">
    <citation type="submission" date="2019-08" db="EMBL/GenBank/DDBJ databases">
        <title>Bacillus genomes from the desert of Cuatro Cienegas, Coahuila.</title>
        <authorList>
            <person name="Olmedo-Alvarez G."/>
        </authorList>
    </citation>
    <scope>NUCLEOTIDE SEQUENCE [LARGE SCALE GENOMIC DNA]</scope>
    <source>
        <strain evidence="1 2">CH40_1T</strain>
    </source>
</reference>
<name>A0A5D4K7S8_9BACI</name>
<evidence type="ECO:0000313" key="1">
    <source>
        <dbReference type="EMBL" id="TYR73457.1"/>
    </source>
</evidence>
<dbReference type="Proteomes" id="UP000323317">
    <property type="component" value="Unassembled WGS sequence"/>
</dbReference>
<organism evidence="1 2">
    <name type="scientific">Rossellomorea vietnamensis</name>
    <dbReference type="NCBI Taxonomy" id="218284"/>
    <lineage>
        <taxon>Bacteria</taxon>
        <taxon>Bacillati</taxon>
        <taxon>Bacillota</taxon>
        <taxon>Bacilli</taxon>
        <taxon>Bacillales</taxon>
        <taxon>Bacillaceae</taxon>
        <taxon>Rossellomorea</taxon>
    </lineage>
</organism>
<dbReference type="EMBL" id="VTEH01000018">
    <property type="protein sequence ID" value="TYR73457.1"/>
    <property type="molecule type" value="Genomic_DNA"/>
</dbReference>
<proteinExistence type="predicted"/>
<dbReference type="Pfam" id="PF12841">
    <property type="entry name" value="YvrJ"/>
    <property type="match status" value="1"/>
</dbReference>
<dbReference type="RefSeq" id="WP_148948284.1">
    <property type="nucleotide sequence ID" value="NZ_VTEH01000018.1"/>
</dbReference>
<dbReference type="InterPro" id="IPR024419">
    <property type="entry name" value="YvrJ"/>
</dbReference>
<accession>A0A5D4K7S8</accession>